<gene>
    <name evidence="1" type="ORF">PARMNEM_LOCUS2853</name>
</gene>
<accession>A0AAV1KHB3</accession>
<comment type="caution">
    <text evidence="1">The sequence shown here is derived from an EMBL/GenBank/DDBJ whole genome shotgun (WGS) entry which is preliminary data.</text>
</comment>
<name>A0AAV1KHB3_9NEOP</name>
<dbReference type="AlphaFoldDB" id="A0AAV1KHB3"/>
<keyword evidence="2" id="KW-1185">Reference proteome</keyword>
<reference evidence="1 2" key="1">
    <citation type="submission" date="2023-11" db="EMBL/GenBank/DDBJ databases">
        <authorList>
            <person name="Hedman E."/>
            <person name="Englund M."/>
            <person name="Stromberg M."/>
            <person name="Nyberg Akerstrom W."/>
            <person name="Nylinder S."/>
            <person name="Jareborg N."/>
            <person name="Kallberg Y."/>
            <person name="Kronander E."/>
        </authorList>
    </citation>
    <scope>NUCLEOTIDE SEQUENCE [LARGE SCALE GENOMIC DNA]</scope>
</reference>
<protein>
    <submittedName>
        <fullName evidence="1">Uncharacterized protein</fullName>
    </submittedName>
</protein>
<sequence length="121" mass="13893">MPLIWTFCKSNFDSIMIFRKADFWICFVLNNDFIFIRGAYIFISATGIGSIWPILGAQLLAINIYHIQGVSEMLPKLKTDDSINDTFDDGLESNLILRKKNHLFHSVLLTLFMLHHVSTAQ</sequence>
<evidence type="ECO:0000313" key="1">
    <source>
        <dbReference type="EMBL" id="CAK1581146.1"/>
    </source>
</evidence>
<evidence type="ECO:0000313" key="2">
    <source>
        <dbReference type="Proteomes" id="UP001314205"/>
    </source>
</evidence>
<organism evidence="1 2">
    <name type="scientific">Parnassius mnemosyne</name>
    <name type="common">clouded apollo</name>
    <dbReference type="NCBI Taxonomy" id="213953"/>
    <lineage>
        <taxon>Eukaryota</taxon>
        <taxon>Metazoa</taxon>
        <taxon>Ecdysozoa</taxon>
        <taxon>Arthropoda</taxon>
        <taxon>Hexapoda</taxon>
        <taxon>Insecta</taxon>
        <taxon>Pterygota</taxon>
        <taxon>Neoptera</taxon>
        <taxon>Endopterygota</taxon>
        <taxon>Lepidoptera</taxon>
        <taxon>Glossata</taxon>
        <taxon>Ditrysia</taxon>
        <taxon>Papilionoidea</taxon>
        <taxon>Papilionidae</taxon>
        <taxon>Parnassiinae</taxon>
        <taxon>Parnassini</taxon>
        <taxon>Parnassius</taxon>
        <taxon>Driopa</taxon>
    </lineage>
</organism>
<proteinExistence type="predicted"/>
<dbReference type="EMBL" id="CAVLGL010000024">
    <property type="protein sequence ID" value="CAK1581146.1"/>
    <property type="molecule type" value="Genomic_DNA"/>
</dbReference>
<dbReference type="Proteomes" id="UP001314205">
    <property type="component" value="Unassembled WGS sequence"/>
</dbReference>